<proteinExistence type="predicted"/>
<evidence type="ECO:0000313" key="1">
    <source>
        <dbReference type="EMBL" id="EFP03549.1"/>
    </source>
</evidence>
<protein>
    <submittedName>
        <fullName evidence="1">Uncharacterized protein</fullName>
    </submittedName>
</protein>
<dbReference type="AlphaFoldDB" id="E3NWL3"/>
<dbReference type="EMBL" id="DS271677">
    <property type="protein sequence ID" value="EFP03549.1"/>
    <property type="molecule type" value="Genomic_DNA"/>
</dbReference>
<reference evidence="1" key="1">
    <citation type="submission" date="2007-07" db="EMBL/GenBank/DDBJ databases">
        <title>PCAP assembly of the Caenorhabditis remanei genome.</title>
        <authorList>
            <consortium name="The Caenorhabditis remanei Sequencing Consortium"/>
            <person name="Wilson R.K."/>
        </authorList>
    </citation>
    <scope>NUCLEOTIDE SEQUENCE [LARGE SCALE GENOMIC DNA]</scope>
    <source>
        <strain evidence="1">PB4641</strain>
    </source>
</reference>
<dbReference type="InParanoid" id="E3NWL3"/>
<accession>E3NWL3</accession>
<name>E3NWL3_CAERE</name>
<dbReference type="Proteomes" id="UP000008281">
    <property type="component" value="Unassembled WGS sequence"/>
</dbReference>
<keyword evidence="2" id="KW-1185">Reference proteome</keyword>
<organism evidence="2">
    <name type="scientific">Caenorhabditis remanei</name>
    <name type="common">Caenorhabditis vulgaris</name>
    <dbReference type="NCBI Taxonomy" id="31234"/>
    <lineage>
        <taxon>Eukaryota</taxon>
        <taxon>Metazoa</taxon>
        <taxon>Ecdysozoa</taxon>
        <taxon>Nematoda</taxon>
        <taxon>Chromadorea</taxon>
        <taxon>Rhabditida</taxon>
        <taxon>Rhabditina</taxon>
        <taxon>Rhabditomorpha</taxon>
        <taxon>Rhabditoidea</taxon>
        <taxon>Rhabditidae</taxon>
        <taxon>Peloderinae</taxon>
        <taxon>Caenorhabditis</taxon>
    </lineage>
</organism>
<sequence length="45" mass="4917">MAPLLRNSISVLVYANTAVDVFSGGNCSFIINLCETSIFHAKKRD</sequence>
<evidence type="ECO:0000313" key="2">
    <source>
        <dbReference type="Proteomes" id="UP000008281"/>
    </source>
</evidence>
<dbReference type="HOGENOM" id="CLU_3208130_0_0_1"/>
<gene>
    <name evidence="1" type="ORF">CRE_24377</name>
</gene>